<proteinExistence type="predicted"/>
<evidence type="ECO:0000313" key="2">
    <source>
        <dbReference type="RefSeq" id="XP_006824427.1"/>
    </source>
</evidence>
<dbReference type="InterPro" id="IPR027844">
    <property type="entry name" value="INTS15"/>
</dbReference>
<sequence>MAATMEGPFSDPTLFGALFELQSLLSRTEFPQNAKDLLLMLSTYFTRYEREPLLPFRDNVLRLIDEFIFCCVTNQNYYRKRLSAVQELQLLELLCGYFENQPNEIIKNAVFDALFCFSSSRPSEDYKRDLLYKLVSLAVAVKCTSVLNCTAVWMSRQHLSHSVINLAAAVVHDYCILVPASLTAIQNLVEISPLFACQFLTAVAALYKPALSGTPGLGKQSSLPITLLEVITEWVSNYPLLCLSSLYPKFPNIPSFQRTQNYPDARTPIPGLITCCVLAPLNMMHDNTELTGKNSQLYSKLHLGVLEAMIAYKAVQQSPGIDPLLIQRGIVSLQDMKEIADSIQRCRSKDCQQGQLEISVDRMAQSLQLALSTHCLVCTKDHLKDICICLPQTRLLQIVLSQPMMVR</sequence>
<dbReference type="PANTHER" id="PTHR14540">
    <property type="entry name" value="INTEGRATOR COMPLEX SUBUNIT 15"/>
    <property type="match status" value="1"/>
</dbReference>
<gene>
    <name evidence="2" type="primary">LOC102807954</name>
</gene>
<accession>A0ABM0MWN6</accession>
<dbReference type="PANTHER" id="PTHR14540:SF2">
    <property type="entry name" value="INTEGRATOR COMPLEX SUBUNIT 15"/>
    <property type="match status" value="1"/>
</dbReference>
<dbReference type="Proteomes" id="UP000694865">
    <property type="component" value="Unplaced"/>
</dbReference>
<dbReference type="RefSeq" id="XP_006824427.1">
    <property type="nucleotide sequence ID" value="XM_006824364.1"/>
</dbReference>
<dbReference type="GeneID" id="102807954"/>
<organism evidence="1 2">
    <name type="scientific">Saccoglossus kowalevskii</name>
    <name type="common">Acorn worm</name>
    <dbReference type="NCBI Taxonomy" id="10224"/>
    <lineage>
        <taxon>Eukaryota</taxon>
        <taxon>Metazoa</taxon>
        <taxon>Hemichordata</taxon>
        <taxon>Enteropneusta</taxon>
        <taxon>Harrimaniidae</taxon>
        <taxon>Saccoglossus</taxon>
    </lineage>
</organism>
<name>A0ABM0MWN6_SACKO</name>
<evidence type="ECO:0000313" key="1">
    <source>
        <dbReference type="Proteomes" id="UP000694865"/>
    </source>
</evidence>
<dbReference type="Pfam" id="PF14964">
    <property type="entry name" value="INTS15"/>
    <property type="match status" value="1"/>
</dbReference>
<protein>
    <submittedName>
        <fullName evidence="2">Uncharacterized protein C7orf26-like</fullName>
    </submittedName>
</protein>
<keyword evidence="1" id="KW-1185">Reference proteome</keyword>
<reference evidence="2" key="1">
    <citation type="submission" date="2025-08" db="UniProtKB">
        <authorList>
            <consortium name="RefSeq"/>
        </authorList>
    </citation>
    <scope>IDENTIFICATION</scope>
    <source>
        <tissue evidence="2">Testes</tissue>
    </source>
</reference>